<dbReference type="Gene3D" id="1.10.3370.10">
    <property type="entry name" value="SecY subunit domain"/>
    <property type="match status" value="1"/>
</dbReference>
<dbReference type="InParanoid" id="A0A409XJP1"/>
<dbReference type="Pfam" id="PF00344">
    <property type="entry name" value="SecY"/>
    <property type="match status" value="1"/>
</dbReference>
<protein>
    <submittedName>
        <fullName evidence="2">Uncharacterized protein</fullName>
    </submittedName>
</protein>
<keyword evidence="3" id="KW-1185">Reference proteome</keyword>
<gene>
    <name evidence="2" type="ORF">CVT25_015684</name>
</gene>
<dbReference type="STRING" id="93625.A0A409XJP1"/>
<name>A0A409XJP1_PSICY</name>
<dbReference type="SUPFAM" id="SSF103491">
    <property type="entry name" value="Preprotein translocase SecY subunit"/>
    <property type="match status" value="1"/>
</dbReference>
<sequence>MVSLISTVVIGFEIPVRSNRFNGQRGAYPIKLSYTSNMPTMQQSALTSNVLIVSHSKTSGNCGPQVGSHTNSIHTAIYIVFILSACALFSKTQIEISRSGHRDVAKELNDQQIFMASHRQGSMYEDLKRVIPTAATFGRAILGLHSDDEPFWCDWERHKDLDGYWEIGMRESGGPEMAAFGDLL</sequence>
<dbReference type="GO" id="GO:0016020">
    <property type="term" value="C:membrane"/>
    <property type="evidence" value="ECO:0007669"/>
    <property type="project" value="InterPro"/>
</dbReference>
<proteinExistence type="inferred from homology"/>
<dbReference type="GO" id="GO:0015031">
    <property type="term" value="P:protein transport"/>
    <property type="evidence" value="ECO:0007669"/>
    <property type="project" value="InterPro"/>
</dbReference>
<accession>A0A409XJP1</accession>
<evidence type="ECO:0000313" key="3">
    <source>
        <dbReference type="Proteomes" id="UP000283269"/>
    </source>
</evidence>
<dbReference type="AlphaFoldDB" id="A0A409XJP1"/>
<comment type="similarity">
    <text evidence="1">Belongs to the SecY/SEC61-alpha family.</text>
</comment>
<dbReference type="InterPro" id="IPR002208">
    <property type="entry name" value="SecY/SEC61-alpha"/>
</dbReference>
<dbReference type="EMBL" id="NHYD01001500">
    <property type="protein sequence ID" value="PPQ90958.1"/>
    <property type="molecule type" value="Genomic_DNA"/>
</dbReference>
<dbReference type="PANTHER" id="PTHR10906">
    <property type="entry name" value="SECY/SEC61-ALPHA FAMILY MEMBER"/>
    <property type="match status" value="1"/>
</dbReference>
<comment type="caution">
    <text evidence="2">The sequence shown here is derived from an EMBL/GenBank/DDBJ whole genome shotgun (WGS) entry which is preliminary data.</text>
</comment>
<organism evidence="2 3">
    <name type="scientific">Psilocybe cyanescens</name>
    <dbReference type="NCBI Taxonomy" id="93625"/>
    <lineage>
        <taxon>Eukaryota</taxon>
        <taxon>Fungi</taxon>
        <taxon>Dikarya</taxon>
        <taxon>Basidiomycota</taxon>
        <taxon>Agaricomycotina</taxon>
        <taxon>Agaricomycetes</taxon>
        <taxon>Agaricomycetidae</taxon>
        <taxon>Agaricales</taxon>
        <taxon>Agaricineae</taxon>
        <taxon>Strophariaceae</taxon>
        <taxon>Psilocybe</taxon>
    </lineage>
</organism>
<dbReference type="Proteomes" id="UP000283269">
    <property type="component" value="Unassembled WGS sequence"/>
</dbReference>
<reference evidence="2 3" key="1">
    <citation type="journal article" date="2018" name="Evol. Lett.">
        <title>Horizontal gene cluster transfer increased hallucinogenic mushroom diversity.</title>
        <authorList>
            <person name="Reynolds H.T."/>
            <person name="Vijayakumar V."/>
            <person name="Gluck-Thaler E."/>
            <person name="Korotkin H.B."/>
            <person name="Matheny P.B."/>
            <person name="Slot J.C."/>
        </authorList>
    </citation>
    <scope>NUCLEOTIDE SEQUENCE [LARGE SCALE GENOMIC DNA]</scope>
    <source>
        <strain evidence="2 3">2631</strain>
    </source>
</reference>
<evidence type="ECO:0000256" key="1">
    <source>
        <dbReference type="RuleBase" id="RU004349"/>
    </source>
</evidence>
<evidence type="ECO:0000313" key="2">
    <source>
        <dbReference type="EMBL" id="PPQ90958.1"/>
    </source>
</evidence>
<dbReference type="InterPro" id="IPR023201">
    <property type="entry name" value="SecY_dom_sf"/>
</dbReference>
<dbReference type="OrthoDB" id="420669at2759"/>